<dbReference type="AlphaFoldDB" id="A0A5C3LZP9"/>
<reference evidence="2 3" key="1">
    <citation type="journal article" date="2019" name="Nat. Ecol. Evol.">
        <title>Megaphylogeny resolves global patterns of mushroom evolution.</title>
        <authorList>
            <person name="Varga T."/>
            <person name="Krizsan K."/>
            <person name="Foldi C."/>
            <person name="Dima B."/>
            <person name="Sanchez-Garcia M."/>
            <person name="Sanchez-Ramirez S."/>
            <person name="Szollosi G.J."/>
            <person name="Szarkandi J.G."/>
            <person name="Papp V."/>
            <person name="Albert L."/>
            <person name="Andreopoulos W."/>
            <person name="Angelini C."/>
            <person name="Antonin V."/>
            <person name="Barry K.W."/>
            <person name="Bougher N.L."/>
            <person name="Buchanan P."/>
            <person name="Buyck B."/>
            <person name="Bense V."/>
            <person name="Catcheside P."/>
            <person name="Chovatia M."/>
            <person name="Cooper J."/>
            <person name="Damon W."/>
            <person name="Desjardin D."/>
            <person name="Finy P."/>
            <person name="Geml J."/>
            <person name="Haridas S."/>
            <person name="Hughes K."/>
            <person name="Justo A."/>
            <person name="Karasinski D."/>
            <person name="Kautmanova I."/>
            <person name="Kiss B."/>
            <person name="Kocsube S."/>
            <person name="Kotiranta H."/>
            <person name="LaButti K.M."/>
            <person name="Lechner B.E."/>
            <person name="Liimatainen K."/>
            <person name="Lipzen A."/>
            <person name="Lukacs Z."/>
            <person name="Mihaltcheva S."/>
            <person name="Morgado L.N."/>
            <person name="Niskanen T."/>
            <person name="Noordeloos M.E."/>
            <person name="Ohm R.A."/>
            <person name="Ortiz-Santana B."/>
            <person name="Ovrebo C."/>
            <person name="Racz N."/>
            <person name="Riley R."/>
            <person name="Savchenko A."/>
            <person name="Shiryaev A."/>
            <person name="Soop K."/>
            <person name="Spirin V."/>
            <person name="Szebenyi C."/>
            <person name="Tomsovsky M."/>
            <person name="Tulloss R.E."/>
            <person name="Uehling J."/>
            <person name="Grigoriev I.V."/>
            <person name="Vagvolgyi C."/>
            <person name="Papp T."/>
            <person name="Martin F.M."/>
            <person name="Miettinen O."/>
            <person name="Hibbett D.S."/>
            <person name="Nagy L.G."/>
        </authorList>
    </citation>
    <scope>NUCLEOTIDE SEQUENCE [LARGE SCALE GENOMIC DNA]</scope>
    <source>
        <strain evidence="2 3">CBS 166.37</strain>
    </source>
</reference>
<evidence type="ECO:0000256" key="1">
    <source>
        <dbReference type="SAM" id="MobiDB-lite"/>
    </source>
</evidence>
<sequence>MNSLPPMMKPQHGQSSRSAPRRRSLPIASAQSRRAFFQVAWTLTPHCLLSTPGRLSFFWCPIECEPWADAGPWVSLGQWARSDFGGDGETLCEGAATAAGNSGDIAGWVFPLGGWAARTMRLCGVAHLRMRFLMPSCCSVQPSESHSWLFLPVEIMSVKPRSDAY</sequence>
<evidence type="ECO:0000313" key="2">
    <source>
        <dbReference type="EMBL" id="TFK38430.1"/>
    </source>
</evidence>
<gene>
    <name evidence="2" type="ORF">BDQ12DRAFT_111619</name>
</gene>
<accession>A0A5C3LZP9</accession>
<organism evidence="2 3">
    <name type="scientific">Crucibulum laeve</name>
    <dbReference type="NCBI Taxonomy" id="68775"/>
    <lineage>
        <taxon>Eukaryota</taxon>
        <taxon>Fungi</taxon>
        <taxon>Dikarya</taxon>
        <taxon>Basidiomycota</taxon>
        <taxon>Agaricomycotina</taxon>
        <taxon>Agaricomycetes</taxon>
        <taxon>Agaricomycetidae</taxon>
        <taxon>Agaricales</taxon>
        <taxon>Agaricineae</taxon>
        <taxon>Nidulariaceae</taxon>
        <taxon>Crucibulum</taxon>
    </lineage>
</organism>
<protein>
    <submittedName>
        <fullName evidence="2">Uncharacterized protein</fullName>
    </submittedName>
</protein>
<dbReference type="Proteomes" id="UP000308652">
    <property type="component" value="Unassembled WGS sequence"/>
</dbReference>
<name>A0A5C3LZP9_9AGAR</name>
<proteinExistence type="predicted"/>
<keyword evidence="3" id="KW-1185">Reference proteome</keyword>
<dbReference type="EMBL" id="ML213603">
    <property type="protein sequence ID" value="TFK38430.1"/>
    <property type="molecule type" value="Genomic_DNA"/>
</dbReference>
<evidence type="ECO:0000313" key="3">
    <source>
        <dbReference type="Proteomes" id="UP000308652"/>
    </source>
</evidence>
<feature type="region of interest" description="Disordered" evidence="1">
    <location>
        <begin position="1"/>
        <end position="24"/>
    </location>
</feature>